<evidence type="ECO:0000313" key="2">
    <source>
        <dbReference type="Proteomes" id="UP000619976"/>
    </source>
</evidence>
<name>A0ABS0VYI3_9GAMM</name>
<dbReference type="RefSeq" id="WP_198812841.1">
    <property type="nucleotide sequence ID" value="NZ_JAEKCB010000001.1"/>
</dbReference>
<protein>
    <recommendedName>
        <fullName evidence="3">DprA winged helix domain-containing protein</fullName>
    </recommendedName>
</protein>
<accession>A0ABS0VYI3</accession>
<organism evidence="1 2">
    <name type="scientific">Proteus penneri</name>
    <dbReference type="NCBI Taxonomy" id="102862"/>
    <lineage>
        <taxon>Bacteria</taxon>
        <taxon>Pseudomonadati</taxon>
        <taxon>Pseudomonadota</taxon>
        <taxon>Gammaproteobacteria</taxon>
        <taxon>Enterobacterales</taxon>
        <taxon>Morganellaceae</taxon>
        <taxon>Proteus</taxon>
    </lineage>
</organism>
<sequence length="68" mass="7848">MIKQTDMTIKACDILEMISQTTGKNIIEIVSESKLSYESCEFLLTQLEISGLILKQDNFYKRTSKRID</sequence>
<keyword evidence="2" id="KW-1185">Reference proteome</keyword>
<gene>
    <name evidence="1" type="ORF">JFQ69_00300</name>
</gene>
<evidence type="ECO:0008006" key="3">
    <source>
        <dbReference type="Google" id="ProtNLM"/>
    </source>
</evidence>
<dbReference type="Proteomes" id="UP000619976">
    <property type="component" value="Unassembled WGS sequence"/>
</dbReference>
<reference evidence="1 2" key="1">
    <citation type="submission" date="2020-12" db="EMBL/GenBank/DDBJ databases">
        <title>Enhanced detection system for hospital associated transmission using whole genome sequencing surveillance.</title>
        <authorList>
            <person name="Harrison L.H."/>
            <person name="Van Tyne D."/>
            <person name="Marsh J.W."/>
            <person name="Griffith M.P."/>
            <person name="Snyder D.J."/>
            <person name="Cooper V.S."/>
            <person name="Mustapha M."/>
        </authorList>
    </citation>
    <scope>NUCLEOTIDE SEQUENCE [LARGE SCALE GENOMIC DNA]</scope>
    <source>
        <strain evidence="1 2">PR00195</strain>
    </source>
</reference>
<proteinExistence type="predicted"/>
<dbReference type="EMBL" id="JAEKCB010000001">
    <property type="protein sequence ID" value="MBJ2116116.1"/>
    <property type="molecule type" value="Genomic_DNA"/>
</dbReference>
<comment type="caution">
    <text evidence="1">The sequence shown here is derived from an EMBL/GenBank/DDBJ whole genome shotgun (WGS) entry which is preliminary data.</text>
</comment>
<dbReference type="InterPro" id="IPR036388">
    <property type="entry name" value="WH-like_DNA-bd_sf"/>
</dbReference>
<evidence type="ECO:0000313" key="1">
    <source>
        <dbReference type="EMBL" id="MBJ2116116.1"/>
    </source>
</evidence>
<dbReference type="Gene3D" id="1.10.10.10">
    <property type="entry name" value="Winged helix-like DNA-binding domain superfamily/Winged helix DNA-binding domain"/>
    <property type="match status" value="1"/>
</dbReference>